<dbReference type="Proteomes" id="UP001240150">
    <property type="component" value="Chromosome"/>
</dbReference>
<dbReference type="RefSeq" id="WP_284921840.1">
    <property type="nucleotide sequence ID" value="NZ_CP126980.1"/>
</dbReference>
<dbReference type="EMBL" id="CP126980">
    <property type="protein sequence ID" value="WIN00323.1"/>
    <property type="molecule type" value="Genomic_DNA"/>
</dbReference>
<evidence type="ECO:0000313" key="3">
    <source>
        <dbReference type="Proteomes" id="UP001240150"/>
    </source>
</evidence>
<evidence type="ECO:0000256" key="1">
    <source>
        <dbReference type="SAM" id="Phobius"/>
    </source>
</evidence>
<keyword evidence="1" id="KW-1133">Transmembrane helix</keyword>
<feature type="transmembrane region" description="Helical" evidence="1">
    <location>
        <begin position="113"/>
        <end position="133"/>
    </location>
</feature>
<proteinExistence type="predicted"/>
<accession>A0ABY8WS85</accession>
<organism evidence="2 3">
    <name type="scientific">Actinoplanes oblitus</name>
    <dbReference type="NCBI Taxonomy" id="3040509"/>
    <lineage>
        <taxon>Bacteria</taxon>
        <taxon>Bacillati</taxon>
        <taxon>Actinomycetota</taxon>
        <taxon>Actinomycetes</taxon>
        <taxon>Micromonosporales</taxon>
        <taxon>Micromonosporaceae</taxon>
        <taxon>Actinoplanes</taxon>
    </lineage>
</organism>
<protein>
    <recommendedName>
        <fullName evidence="4">MFS transporter</fullName>
    </recommendedName>
</protein>
<keyword evidence="1" id="KW-0812">Transmembrane</keyword>
<sequence length="195" mass="21121">MPRATPPSNWATTTWAAITLSTLLSVTAATLALVITFNASTATTASMHLAAGLLTLATIGVALAWRRTTRVTVDLFGGHARRYLSSWGTRLWSMLLFSGYAVQYLGGADNKRALVAGAILRALAALALLAEVLTTRTRVHRLVAGLVEAPNRYEPNSPDDGMLPQLVAWNATQWDPELQAEIEHRRRHGTGQPRP</sequence>
<gene>
    <name evidence="2" type="ORF">ACTOB_004022</name>
</gene>
<evidence type="ECO:0008006" key="4">
    <source>
        <dbReference type="Google" id="ProtNLM"/>
    </source>
</evidence>
<reference evidence="2 3" key="1">
    <citation type="submission" date="2023-06" db="EMBL/GenBank/DDBJ databases">
        <authorList>
            <person name="Yushchuk O."/>
            <person name="Binda E."/>
            <person name="Ruckert-Reed C."/>
            <person name="Fedorenko V."/>
            <person name="Kalinowski J."/>
            <person name="Marinelli F."/>
        </authorList>
    </citation>
    <scope>NUCLEOTIDE SEQUENCE [LARGE SCALE GENOMIC DNA]</scope>
    <source>
        <strain evidence="2 3">NRRL 3884</strain>
    </source>
</reference>
<feature type="transmembrane region" description="Helical" evidence="1">
    <location>
        <begin position="12"/>
        <end position="35"/>
    </location>
</feature>
<feature type="transmembrane region" description="Helical" evidence="1">
    <location>
        <begin position="47"/>
        <end position="66"/>
    </location>
</feature>
<name>A0ABY8WS85_9ACTN</name>
<feature type="transmembrane region" description="Helical" evidence="1">
    <location>
        <begin position="87"/>
        <end position="107"/>
    </location>
</feature>
<evidence type="ECO:0000313" key="2">
    <source>
        <dbReference type="EMBL" id="WIN00323.1"/>
    </source>
</evidence>
<keyword evidence="3" id="KW-1185">Reference proteome</keyword>
<keyword evidence="1" id="KW-0472">Membrane</keyword>